<protein>
    <submittedName>
        <fullName evidence="2">Uncharacterized protein</fullName>
    </submittedName>
</protein>
<organism evidence="2 3">
    <name type="scientific">Acorus calamus</name>
    <name type="common">Sweet flag</name>
    <dbReference type="NCBI Taxonomy" id="4465"/>
    <lineage>
        <taxon>Eukaryota</taxon>
        <taxon>Viridiplantae</taxon>
        <taxon>Streptophyta</taxon>
        <taxon>Embryophyta</taxon>
        <taxon>Tracheophyta</taxon>
        <taxon>Spermatophyta</taxon>
        <taxon>Magnoliopsida</taxon>
        <taxon>Liliopsida</taxon>
        <taxon>Acoraceae</taxon>
        <taxon>Acorus</taxon>
    </lineage>
</organism>
<gene>
    <name evidence="2" type="ORF">QJS10_CPB21g01550</name>
</gene>
<evidence type="ECO:0000313" key="3">
    <source>
        <dbReference type="Proteomes" id="UP001180020"/>
    </source>
</evidence>
<comment type="caution">
    <text evidence="2">The sequence shown here is derived from an EMBL/GenBank/DDBJ whole genome shotgun (WGS) entry which is preliminary data.</text>
</comment>
<sequence length="208" mass="22468">MVSSGALPLQIKDDQSNNKKFYSRLLSKESSIEKPSFRVYYGGASGAVPFMWESQPGTPKELVSAESRLPPLTPPPSFLSSPNPKRSGFMKRQHPKNSNLLRSIFPKLMNSPKKPPRFSSSPSVSSSSSASTSSSSWSTFSPMRRFSSFDEEEEEEAAAAVESPRSPLCFGGLAIGGLRRCYTVMVVKNALLSVVGGHGSSQGSRNVA</sequence>
<dbReference type="PANTHER" id="PTHR33257:SF4">
    <property type="entry name" value="EXPRESSED PROTEIN"/>
    <property type="match status" value="1"/>
</dbReference>
<dbReference type="EMBL" id="JAUJYO010000021">
    <property type="protein sequence ID" value="KAK1283480.1"/>
    <property type="molecule type" value="Genomic_DNA"/>
</dbReference>
<keyword evidence="3" id="KW-1185">Reference proteome</keyword>
<proteinExistence type="predicted"/>
<evidence type="ECO:0000313" key="2">
    <source>
        <dbReference type="EMBL" id="KAK1283480.1"/>
    </source>
</evidence>
<reference evidence="2" key="1">
    <citation type="journal article" date="2023" name="Nat. Commun.">
        <title>Diploid and tetraploid genomes of Acorus and the evolution of monocots.</title>
        <authorList>
            <person name="Ma L."/>
            <person name="Liu K.W."/>
            <person name="Li Z."/>
            <person name="Hsiao Y.Y."/>
            <person name="Qi Y."/>
            <person name="Fu T."/>
            <person name="Tang G.D."/>
            <person name="Zhang D."/>
            <person name="Sun W.H."/>
            <person name="Liu D.K."/>
            <person name="Li Y."/>
            <person name="Chen G.Z."/>
            <person name="Liu X.D."/>
            <person name="Liao X.Y."/>
            <person name="Jiang Y.T."/>
            <person name="Yu X."/>
            <person name="Hao Y."/>
            <person name="Huang J."/>
            <person name="Zhao X.W."/>
            <person name="Ke S."/>
            <person name="Chen Y.Y."/>
            <person name="Wu W.L."/>
            <person name="Hsu J.L."/>
            <person name="Lin Y.F."/>
            <person name="Huang M.D."/>
            <person name="Li C.Y."/>
            <person name="Huang L."/>
            <person name="Wang Z.W."/>
            <person name="Zhao X."/>
            <person name="Zhong W.Y."/>
            <person name="Peng D.H."/>
            <person name="Ahmad S."/>
            <person name="Lan S."/>
            <person name="Zhang J.S."/>
            <person name="Tsai W.C."/>
            <person name="Van de Peer Y."/>
            <person name="Liu Z.J."/>
        </authorList>
    </citation>
    <scope>NUCLEOTIDE SEQUENCE</scope>
    <source>
        <strain evidence="2">CP</strain>
    </source>
</reference>
<reference evidence="2" key="2">
    <citation type="submission" date="2023-06" db="EMBL/GenBank/DDBJ databases">
        <authorList>
            <person name="Ma L."/>
            <person name="Liu K.-W."/>
            <person name="Li Z."/>
            <person name="Hsiao Y.-Y."/>
            <person name="Qi Y."/>
            <person name="Fu T."/>
            <person name="Tang G."/>
            <person name="Zhang D."/>
            <person name="Sun W.-H."/>
            <person name="Liu D.-K."/>
            <person name="Li Y."/>
            <person name="Chen G.-Z."/>
            <person name="Liu X.-D."/>
            <person name="Liao X.-Y."/>
            <person name="Jiang Y.-T."/>
            <person name="Yu X."/>
            <person name="Hao Y."/>
            <person name="Huang J."/>
            <person name="Zhao X.-W."/>
            <person name="Ke S."/>
            <person name="Chen Y.-Y."/>
            <person name="Wu W.-L."/>
            <person name="Hsu J.-L."/>
            <person name="Lin Y.-F."/>
            <person name="Huang M.-D."/>
            <person name="Li C.-Y."/>
            <person name="Huang L."/>
            <person name="Wang Z.-W."/>
            <person name="Zhao X."/>
            <person name="Zhong W.-Y."/>
            <person name="Peng D.-H."/>
            <person name="Ahmad S."/>
            <person name="Lan S."/>
            <person name="Zhang J.-S."/>
            <person name="Tsai W.-C."/>
            <person name="Van De Peer Y."/>
            <person name="Liu Z.-J."/>
        </authorList>
    </citation>
    <scope>NUCLEOTIDE SEQUENCE</scope>
    <source>
        <strain evidence="2">CP</strain>
        <tissue evidence="2">Leaves</tissue>
    </source>
</reference>
<feature type="region of interest" description="Disordered" evidence="1">
    <location>
        <begin position="111"/>
        <end position="141"/>
    </location>
</feature>
<evidence type="ECO:0000256" key="1">
    <source>
        <dbReference type="SAM" id="MobiDB-lite"/>
    </source>
</evidence>
<feature type="region of interest" description="Disordered" evidence="1">
    <location>
        <begin position="55"/>
        <end position="94"/>
    </location>
</feature>
<feature type="compositionally biased region" description="Low complexity" evidence="1">
    <location>
        <begin position="117"/>
        <end position="141"/>
    </location>
</feature>
<dbReference type="AlphaFoldDB" id="A0AAV9C2Y3"/>
<accession>A0AAV9C2Y3</accession>
<dbReference type="Proteomes" id="UP001180020">
    <property type="component" value="Unassembled WGS sequence"/>
</dbReference>
<name>A0AAV9C2Y3_ACOCL</name>
<dbReference type="PANTHER" id="PTHR33257">
    <property type="entry name" value="OS05G0165500 PROTEIN"/>
    <property type="match status" value="1"/>
</dbReference>